<dbReference type="InterPro" id="IPR022927">
    <property type="entry name" value="RppH"/>
</dbReference>
<dbReference type="Gene3D" id="3.90.79.10">
    <property type="entry name" value="Nucleoside Triphosphate Pyrophosphohydrolase"/>
    <property type="match status" value="1"/>
</dbReference>
<dbReference type="InterPro" id="IPR000086">
    <property type="entry name" value="NUDIX_hydrolase_dom"/>
</dbReference>
<evidence type="ECO:0000313" key="5">
    <source>
        <dbReference type="Proteomes" id="UP000318709"/>
    </source>
</evidence>
<name>A0A4Y6UCK9_9PROT</name>
<dbReference type="Proteomes" id="UP000318709">
    <property type="component" value="Chromosome"/>
</dbReference>
<evidence type="ECO:0000313" key="4">
    <source>
        <dbReference type="EMBL" id="QDH14288.1"/>
    </source>
</evidence>
<feature type="domain" description="Nudix hydrolase" evidence="3">
    <location>
        <begin position="8"/>
        <end position="153"/>
    </location>
</feature>
<sequence length="186" mass="20605">MTDPSTLPYRRNAGIALFNHCGELFLAKRTDLAGNVWQFPQGGIDEDETPLEAAWREMGEETGTNDAVLLGSLPEWVRYDLPANLVGQALGGRYRGQEQKWFVFGFTGQDSAINLTLQTPPEFSAWRWVKPADVLSGAYDLGFKKELYSQIIPQLVQVFEGAAHASDAEARQWAEKAKAWVAASQG</sequence>
<keyword evidence="5" id="KW-1185">Reference proteome</keyword>
<dbReference type="KEGG" id="swf:E3E12_01695"/>
<dbReference type="GO" id="GO:0034432">
    <property type="term" value="F:bis(5'-adenosyl)-pentaphosphatase activity"/>
    <property type="evidence" value="ECO:0007669"/>
    <property type="project" value="TreeGrafter"/>
</dbReference>
<dbReference type="PANTHER" id="PTHR11839:SF22">
    <property type="entry name" value="NUDIX HYDROLASE 26, CHLOROPLASTIC"/>
    <property type="match status" value="1"/>
</dbReference>
<dbReference type="EMBL" id="CP038231">
    <property type="protein sequence ID" value="QDH14288.1"/>
    <property type="molecule type" value="Genomic_DNA"/>
</dbReference>
<dbReference type="AlphaFoldDB" id="A0A4Y6UCK9"/>
<dbReference type="NCBIfam" id="NF001938">
    <property type="entry name" value="PRK00714.1-5"/>
    <property type="match status" value="1"/>
</dbReference>
<dbReference type="PANTHER" id="PTHR11839">
    <property type="entry name" value="UDP/ADP-SUGAR PYROPHOSPHATASE"/>
    <property type="match status" value="1"/>
</dbReference>
<dbReference type="GO" id="GO:0006753">
    <property type="term" value="P:nucleoside phosphate metabolic process"/>
    <property type="evidence" value="ECO:0007669"/>
    <property type="project" value="TreeGrafter"/>
</dbReference>
<dbReference type="InterPro" id="IPR020084">
    <property type="entry name" value="NUDIX_hydrolase_CS"/>
</dbReference>
<dbReference type="PROSITE" id="PS00893">
    <property type="entry name" value="NUDIX_BOX"/>
    <property type="match status" value="1"/>
</dbReference>
<evidence type="ECO:0000256" key="1">
    <source>
        <dbReference type="ARBA" id="ARBA00001946"/>
    </source>
</evidence>
<organism evidence="4 5">
    <name type="scientific">Formicincola oecophyllae</name>
    <dbReference type="NCBI Taxonomy" id="2558361"/>
    <lineage>
        <taxon>Bacteria</taxon>
        <taxon>Pseudomonadati</taxon>
        <taxon>Pseudomonadota</taxon>
        <taxon>Alphaproteobacteria</taxon>
        <taxon>Acetobacterales</taxon>
        <taxon>Acetobacteraceae</taxon>
        <taxon>Formicincola</taxon>
    </lineage>
</organism>
<dbReference type="Pfam" id="PF00293">
    <property type="entry name" value="NUDIX"/>
    <property type="match status" value="1"/>
</dbReference>
<dbReference type="SUPFAM" id="SSF55811">
    <property type="entry name" value="Nudix"/>
    <property type="match status" value="1"/>
</dbReference>
<evidence type="ECO:0000259" key="3">
    <source>
        <dbReference type="PROSITE" id="PS51462"/>
    </source>
</evidence>
<dbReference type="PROSITE" id="PS51462">
    <property type="entry name" value="NUDIX"/>
    <property type="match status" value="1"/>
</dbReference>
<dbReference type="OrthoDB" id="9816040at2"/>
<gene>
    <name evidence="4" type="ORF">E3E12_01695</name>
</gene>
<keyword evidence="2 4" id="KW-0378">Hydrolase</keyword>
<dbReference type="EC" id="3.6.1.-" evidence="4"/>
<evidence type="ECO:0000256" key="2">
    <source>
        <dbReference type="ARBA" id="ARBA00022801"/>
    </source>
</evidence>
<accession>A0A4Y6UCK9</accession>
<reference evidence="4 5" key="1">
    <citation type="submission" date="2019-03" db="EMBL/GenBank/DDBJ databases">
        <title>The complete genome sequence of Swingsia_sp. F3b2 LMG30590(T).</title>
        <authorList>
            <person name="Chua K.-O."/>
            <person name="Chan K.-G."/>
            <person name="See-Too W.-S."/>
        </authorList>
    </citation>
    <scope>NUCLEOTIDE SEQUENCE [LARGE SCALE GENOMIC DNA]</scope>
    <source>
        <strain evidence="4 5">F3b2</strain>
    </source>
</reference>
<protein>
    <submittedName>
        <fullName evidence="4">RNA pyrophosphohydrolase</fullName>
        <ecNumber evidence="4">3.6.1.-</ecNumber>
    </submittedName>
</protein>
<dbReference type="RefSeq" id="WP_141443990.1">
    <property type="nucleotide sequence ID" value="NZ_CP038231.1"/>
</dbReference>
<dbReference type="GO" id="GO:0008893">
    <property type="term" value="F:guanosine-3',5'-bis(diphosphate) 3'-diphosphatase activity"/>
    <property type="evidence" value="ECO:0007669"/>
    <property type="project" value="TreeGrafter"/>
</dbReference>
<dbReference type="GO" id="GO:0019693">
    <property type="term" value="P:ribose phosphate metabolic process"/>
    <property type="evidence" value="ECO:0007669"/>
    <property type="project" value="TreeGrafter"/>
</dbReference>
<dbReference type="InterPro" id="IPR015797">
    <property type="entry name" value="NUDIX_hydrolase-like_dom_sf"/>
</dbReference>
<dbReference type="CDD" id="cd03671">
    <property type="entry name" value="NUDIX_Ap4A_hydrolase_plant_like"/>
    <property type="match status" value="1"/>
</dbReference>
<comment type="cofactor">
    <cofactor evidence="1">
        <name>Mg(2+)</name>
        <dbReference type="ChEBI" id="CHEBI:18420"/>
    </cofactor>
</comment>
<proteinExistence type="predicted"/>